<dbReference type="InterPro" id="IPR036397">
    <property type="entry name" value="RNaseH_sf"/>
</dbReference>
<dbReference type="Proteomes" id="UP000256253">
    <property type="component" value="Unassembled WGS sequence"/>
</dbReference>
<dbReference type="AlphaFoldDB" id="A0A3D9UMN8"/>
<evidence type="ECO:0000256" key="1">
    <source>
        <dbReference type="ARBA" id="ARBA00022722"/>
    </source>
</evidence>
<dbReference type="Gene3D" id="2.60.60.30">
    <property type="entry name" value="sav2460 like domains"/>
    <property type="match status" value="1"/>
</dbReference>
<dbReference type="Gene3D" id="3.30.420.10">
    <property type="entry name" value="Ribonuclease H-like superfamily/Ribonuclease H"/>
    <property type="match status" value="1"/>
</dbReference>
<evidence type="ECO:0000313" key="6">
    <source>
        <dbReference type="Proteomes" id="UP000256253"/>
    </source>
</evidence>
<dbReference type="EMBL" id="QTUA01000001">
    <property type="protein sequence ID" value="REF29703.1"/>
    <property type="molecule type" value="Genomic_DNA"/>
</dbReference>
<dbReference type="FunFam" id="3.30.420.10:FF:000045">
    <property type="entry name" value="3'-5' exonuclease DinG"/>
    <property type="match status" value="1"/>
</dbReference>
<dbReference type="CDD" id="cd06127">
    <property type="entry name" value="DEDDh"/>
    <property type="match status" value="1"/>
</dbReference>
<dbReference type="CDD" id="cd06974">
    <property type="entry name" value="TerD_like"/>
    <property type="match status" value="1"/>
</dbReference>
<keyword evidence="6" id="KW-1185">Reference proteome</keyword>
<dbReference type="Pfam" id="PF02342">
    <property type="entry name" value="TerD"/>
    <property type="match status" value="1"/>
</dbReference>
<dbReference type="OrthoDB" id="190275at2"/>
<evidence type="ECO:0000256" key="3">
    <source>
        <dbReference type="ARBA" id="ARBA00022839"/>
    </source>
</evidence>
<accession>A0A3D9UMN8</accession>
<dbReference type="InterPro" id="IPR013520">
    <property type="entry name" value="Ribonucl_H"/>
</dbReference>
<keyword evidence="3" id="KW-0269">Exonuclease</keyword>
<organism evidence="5 6">
    <name type="scientific">Calidifontibacter indicus</name>
    <dbReference type="NCBI Taxonomy" id="419650"/>
    <lineage>
        <taxon>Bacteria</taxon>
        <taxon>Bacillati</taxon>
        <taxon>Actinomycetota</taxon>
        <taxon>Actinomycetes</taxon>
        <taxon>Micrococcales</taxon>
        <taxon>Dermacoccaceae</taxon>
        <taxon>Calidifontibacter</taxon>
    </lineage>
</organism>
<dbReference type="Gene3D" id="3.40.50.10190">
    <property type="entry name" value="BRCT domain"/>
    <property type="match status" value="1"/>
</dbReference>
<dbReference type="SUPFAM" id="SSF53098">
    <property type="entry name" value="Ribonuclease H-like"/>
    <property type="match status" value="1"/>
</dbReference>
<comment type="caution">
    <text evidence="5">The sequence shown here is derived from an EMBL/GenBank/DDBJ whole genome shotgun (WGS) entry which is preliminary data.</text>
</comment>
<dbReference type="PANTHER" id="PTHR30231">
    <property type="entry name" value="DNA POLYMERASE III SUBUNIT EPSILON"/>
    <property type="match status" value="1"/>
</dbReference>
<sequence>MLPNGVANTYDRPYALVDVETTGLTASRDRVVQIAIAQMEPNGVVTDQWSTLIDPERDPGPVEIHGITRARLRGAPRYADVAPRIHEMLSRRVVVAHNARFDWDFLAHEAHRAGHRFPADTRLCTCQLSQRFDLPVADFRLASLCDYWGIKQHRAHDAEDDVRALVELTRHSLALAHRLGLPLPYARPRPLGGYPPVAPRTPCMWRYPGRHVPGQPLRQGMTVVFTGQTHRDRAMLIETATRCGLDVMNSVSSRTSVLVSNGELGTRKGDLALKHGTSLMTEEQFMGLLDSVEPGDPRTMAQVVVQTMPDAVPVLSPPRPRAKVAAPGRFSRRRVIILGGSHDEAADVRTRVQEVGGTCAVNLTVTVTDFVALADAEKDARISKVKDRALTELDPVTLEPVGASQPSANDEAQQLDSVDVVSLPRGGVTDIAHLDFTVIATWVAAEAVGEVDVVAFVSDPTGSVARDEDFCFYNQPTHPTGLVDLDLATPDQASVDVRAGTLPIDSRITLAAAIDGDGTFGDLGAIELSVRSSEGSLLARATLDAAADETSMLLAEVYWRSGALRFRAIGQGYQRRLAGLAVGYGVDIEEDVE</sequence>
<dbReference type="GO" id="GO:0005829">
    <property type="term" value="C:cytosol"/>
    <property type="evidence" value="ECO:0007669"/>
    <property type="project" value="TreeGrafter"/>
</dbReference>
<keyword evidence="2" id="KW-0378">Hydrolase</keyword>
<gene>
    <name evidence="5" type="ORF">DFJ65_0670</name>
</gene>
<dbReference type="SMART" id="SM00479">
    <property type="entry name" value="EXOIII"/>
    <property type="match status" value="1"/>
</dbReference>
<dbReference type="GO" id="GO:0008408">
    <property type="term" value="F:3'-5' exonuclease activity"/>
    <property type="evidence" value="ECO:0007669"/>
    <property type="project" value="TreeGrafter"/>
</dbReference>
<evidence type="ECO:0000259" key="4">
    <source>
        <dbReference type="SMART" id="SM00479"/>
    </source>
</evidence>
<dbReference type="SUPFAM" id="SSF52113">
    <property type="entry name" value="BRCT domain"/>
    <property type="match status" value="1"/>
</dbReference>
<dbReference type="Pfam" id="PF00929">
    <property type="entry name" value="RNase_T"/>
    <property type="match status" value="1"/>
</dbReference>
<evidence type="ECO:0000313" key="5">
    <source>
        <dbReference type="EMBL" id="REF29703.1"/>
    </source>
</evidence>
<evidence type="ECO:0000256" key="2">
    <source>
        <dbReference type="ARBA" id="ARBA00022801"/>
    </source>
</evidence>
<dbReference type="GO" id="GO:0003676">
    <property type="term" value="F:nucleic acid binding"/>
    <property type="evidence" value="ECO:0007669"/>
    <property type="project" value="InterPro"/>
</dbReference>
<protein>
    <submittedName>
        <fullName evidence="5">DNA polymerase-3 subunit epsilon</fullName>
    </submittedName>
</protein>
<reference evidence="5 6" key="1">
    <citation type="submission" date="2018-08" db="EMBL/GenBank/DDBJ databases">
        <title>Sequencing the genomes of 1000 actinobacteria strains.</title>
        <authorList>
            <person name="Klenk H.-P."/>
        </authorList>
    </citation>
    <scope>NUCLEOTIDE SEQUENCE [LARGE SCALE GENOMIC DNA]</scope>
    <source>
        <strain evidence="5 6">DSM 22967</strain>
    </source>
</reference>
<feature type="domain" description="Exonuclease" evidence="4">
    <location>
        <begin position="13"/>
        <end position="178"/>
    </location>
</feature>
<keyword evidence="1" id="KW-0540">Nuclease</keyword>
<proteinExistence type="predicted"/>
<dbReference type="PANTHER" id="PTHR30231:SF4">
    <property type="entry name" value="PROTEIN NEN2"/>
    <property type="match status" value="1"/>
</dbReference>
<dbReference type="InterPro" id="IPR012337">
    <property type="entry name" value="RNaseH-like_sf"/>
</dbReference>
<dbReference type="InterPro" id="IPR003325">
    <property type="entry name" value="TerD"/>
</dbReference>
<name>A0A3D9UMN8_9MICO</name>
<dbReference type="InterPro" id="IPR036420">
    <property type="entry name" value="BRCT_dom_sf"/>
</dbReference>